<dbReference type="InterPro" id="IPR007466">
    <property type="entry name" value="Peptidyl-Arg-deiminase_porph"/>
</dbReference>
<dbReference type="GO" id="GO:0004668">
    <property type="term" value="F:protein-arginine deiminase activity"/>
    <property type="evidence" value="ECO:0007669"/>
    <property type="project" value="InterPro"/>
</dbReference>
<dbReference type="EC" id="3.5.3.12" evidence="2"/>
<dbReference type="SUPFAM" id="SSF55909">
    <property type="entry name" value="Pentein"/>
    <property type="match status" value="1"/>
</dbReference>
<dbReference type="InterPro" id="IPR017754">
    <property type="entry name" value="Agmatine_deiminase"/>
</dbReference>
<evidence type="ECO:0000256" key="1">
    <source>
        <dbReference type="ARBA" id="ARBA00022801"/>
    </source>
</evidence>
<evidence type="ECO:0000313" key="2">
    <source>
        <dbReference type="EMBL" id="QOS39511.1"/>
    </source>
</evidence>
<protein>
    <submittedName>
        <fullName evidence="2">Agmatine deiminase</fullName>
        <ecNumber evidence="2">3.5.3.12</ecNumber>
    </submittedName>
</protein>
<gene>
    <name evidence="2" type="primary">aguA</name>
    <name evidence="2" type="ORF">DYE49_03175</name>
</gene>
<evidence type="ECO:0000313" key="3">
    <source>
        <dbReference type="Proteomes" id="UP000593591"/>
    </source>
</evidence>
<proteinExistence type="predicted"/>
<dbReference type="KEGG" id="trc:DYE49_03175"/>
<dbReference type="Gene3D" id="3.75.10.10">
    <property type="entry name" value="L-arginine/glycine Amidinotransferase, Chain A"/>
    <property type="match status" value="1"/>
</dbReference>
<dbReference type="Pfam" id="PF04371">
    <property type="entry name" value="PAD_porph"/>
    <property type="match status" value="1"/>
</dbReference>
<dbReference type="EMBL" id="CP031517">
    <property type="protein sequence ID" value="QOS39511.1"/>
    <property type="molecule type" value="Genomic_DNA"/>
</dbReference>
<dbReference type="PANTHER" id="PTHR31377">
    <property type="entry name" value="AGMATINE DEIMINASE-RELATED"/>
    <property type="match status" value="1"/>
</dbReference>
<dbReference type="GO" id="GO:0047632">
    <property type="term" value="F:agmatine deiminase activity"/>
    <property type="evidence" value="ECO:0007669"/>
    <property type="project" value="UniProtKB-EC"/>
</dbReference>
<dbReference type="AlphaFoldDB" id="A0A7M1XL42"/>
<dbReference type="NCBIfam" id="TIGR03380">
    <property type="entry name" value="agmatine_aguA"/>
    <property type="match status" value="1"/>
</dbReference>
<name>A0A7M1XL42_9SPIR</name>
<keyword evidence="1 2" id="KW-0378">Hydrolase</keyword>
<reference evidence="2 3" key="1">
    <citation type="submission" date="2018-08" db="EMBL/GenBank/DDBJ databases">
        <title>The first complete genome of Treponema rectale (CHPAT), a commensal spirochete of the bovine rectum.</title>
        <authorList>
            <person name="Staton G.J."/>
            <person name="Clegg S.R."/>
            <person name="Carter S.D."/>
            <person name="Radford A.D."/>
            <person name="Darby A."/>
            <person name="Hall N."/>
            <person name="Birtles R.J."/>
            <person name="Evans N.J."/>
        </authorList>
    </citation>
    <scope>NUCLEOTIDE SEQUENCE [LARGE SCALE GENOMIC DNA]</scope>
    <source>
        <strain evidence="2 3">CHPA</strain>
    </source>
</reference>
<dbReference type="PANTHER" id="PTHR31377:SF0">
    <property type="entry name" value="AGMATINE DEIMINASE-RELATED"/>
    <property type="match status" value="1"/>
</dbReference>
<dbReference type="GO" id="GO:0009446">
    <property type="term" value="P:putrescine biosynthetic process"/>
    <property type="evidence" value="ECO:0007669"/>
    <property type="project" value="InterPro"/>
</dbReference>
<sequence length="381" mass="43437">MNSILKDYENISSFVFPFEGERHLCTIIALPYREDTWREKASPALEEFLNVVKAISAYEMVVVIIDPRFDASICTRFQMKNTHILRLKYDDSWMRDSLPVFLKDEVNKRLVGVDFGFNAWGGDYDGLYKPWDDDNALGKNTLLELMIHRYPDKDFILEGGSIHTDGQGTLLTTEECLLSEGRNKNLSKEEIEARLKKDLNVSKVLWLPYGIYNDETNGHVDNICCFLAPGVVALATTDDKDDPQYQRSLKDKEYLESVTDANGNKLTIVELPLPKPQYLTKEEADGIVADKDAVQRQEGRRLAASYVNFYMGEDFLICPQFGDEKDALAVKILSEFYQNKKVIVPIYSREILLGGGNIHCITKQVPFMEPGYDIEPKEGDK</sequence>
<organism evidence="2 3">
    <name type="scientific">Treponema rectale</name>
    <dbReference type="NCBI Taxonomy" id="744512"/>
    <lineage>
        <taxon>Bacteria</taxon>
        <taxon>Pseudomonadati</taxon>
        <taxon>Spirochaetota</taxon>
        <taxon>Spirochaetia</taxon>
        <taxon>Spirochaetales</taxon>
        <taxon>Treponemataceae</taxon>
        <taxon>Treponema</taxon>
    </lineage>
</organism>
<accession>A0A7M1XL42</accession>
<dbReference type="Proteomes" id="UP000593591">
    <property type="component" value="Chromosome"/>
</dbReference>